<dbReference type="InterPro" id="IPR002560">
    <property type="entry name" value="Transposase_DDE"/>
</dbReference>
<gene>
    <name evidence="2" type="ORF">FHP24_25820</name>
</gene>
<evidence type="ECO:0000313" key="2">
    <source>
        <dbReference type="EMBL" id="TNM60233.1"/>
    </source>
</evidence>
<protein>
    <submittedName>
        <fullName evidence="2">Transposase</fullName>
    </submittedName>
</protein>
<dbReference type="InterPro" id="IPR047951">
    <property type="entry name" value="Transpos_ISL3"/>
</dbReference>
<dbReference type="Pfam" id="PF01610">
    <property type="entry name" value="DDE_Tnp_ISL3"/>
    <property type="match status" value="1"/>
</dbReference>
<name>A0A5C4X9S8_9HYPH</name>
<comment type="caution">
    <text evidence="2">The sequence shown here is derived from an EMBL/GenBank/DDBJ whole genome shotgun (WGS) entry which is preliminary data.</text>
</comment>
<dbReference type="Proteomes" id="UP000311605">
    <property type="component" value="Unassembled WGS sequence"/>
</dbReference>
<dbReference type="PANTHER" id="PTHR33498">
    <property type="entry name" value="TRANSPOSASE FOR INSERTION SEQUENCE ELEMENT IS1557"/>
    <property type="match status" value="1"/>
</dbReference>
<evidence type="ECO:0000313" key="3">
    <source>
        <dbReference type="Proteomes" id="UP000311605"/>
    </source>
</evidence>
<reference evidence="2 3" key="1">
    <citation type="submission" date="2019-06" db="EMBL/GenBank/DDBJ databases">
        <title>The draft genome of Rhizobium smilacinae PTYR-5.</title>
        <authorList>
            <person name="Liu L."/>
            <person name="Li L."/>
            <person name="Zhang X."/>
        </authorList>
    </citation>
    <scope>NUCLEOTIDE SEQUENCE [LARGE SCALE GENOMIC DNA]</scope>
    <source>
        <strain evidence="2 3">PTYR-5</strain>
    </source>
</reference>
<dbReference type="PANTHER" id="PTHR33498:SF1">
    <property type="entry name" value="TRANSPOSASE FOR INSERTION SEQUENCE ELEMENT IS1557"/>
    <property type="match status" value="1"/>
</dbReference>
<evidence type="ECO:0000259" key="1">
    <source>
        <dbReference type="Pfam" id="PF01610"/>
    </source>
</evidence>
<dbReference type="AlphaFoldDB" id="A0A5C4X9S8"/>
<organism evidence="2 3">
    <name type="scientific">Aliirhizobium smilacinae</name>
    <dbReference type="NCBI Taxonomy" id="1395944"/>
    <lineage>
        <taxon>Bacteria</taxon>
        <taxon>Pseudomonadati</taxon>
        <taxon>Pseudomonadota</taxon>
        <taxon>Alphaproteobacteria</taxon>
        <taxon>Hyphomicrobiales</taxon>
        <taxon>Rhizobiaceae</taxon>
        <taxon>Aliirhizobium</taxon>
    </lineage>
</organism>
<keyword evidence="3" id="KW-1185">Reference proteome</keyword>
<accession>A0A5C4X9S8</accession>
<sequence>MGSAPKTCKKADQSGLARTPSARVIARLMTTARIDLAKSEAILVAAIKVNVPELVVARTATGEFQSMICSKSARKLDEWLESARSSLVGSFASCVSKDLDAIRNAFISPWSNGLTEGQITRLKLIKRQM</sequence>
<feature type="domain" description="Transposase IS204/IS1001/IS1096/IS1165 DDE" evidence="1">
    <location>
        <begin position="57"/>
        <end position="128"/>
    </location>
</feature>
<dbReference type="OrthoDB" id="46712at2"/>
<proteinExistence type="predicted"/>
<dbReference type="EMBL" id="VDMN01000009">
    <property type="protein sequence ID" value="TNM60233.1"/>
    <property type="molecule type" value="Genomic_DNA"/>
</dbReference>